<evidence type="ECO:0000313" key="2">
    <source>
        <dbReference type="EMBL" id="MFD1934021.1"/>
    </source>
</evidence>
<dbReference type="PANTHER" id="PTHR37305">
    <property type="entry name" value="INTEGRAL MEMBRANE PROTEIN-RELATED"/>
    <property type="match status" value="1"/>
</dbReference>
<dbReference type="PANTHER" id="PTHR37305:SF1">
    <property type="entry name" value="MEMBRANE PROTEIN"/>
    <property type="match status" value="1"/>
</dbReference>
<feature type="transmembrane region" description="Helical" evidence="1">
    <location>
        <begin position="74"/>
        <end position="99"/>
    </location>
</feature>
<feature type="transmembrane region" description="Helical" evidence="1">
    <location>
        <begin position="120"/>
        <end position="145"/>
    </location>
</feature>
<feature type="transmembrane region" description="Helical" evidence="1">
    <location>
        <begin position="237"/>
        <end position="258"/>
    </location>
</feature>
<feature type="transmembrane region" description="Helical" evidence="1">
    <location>
        <begin position="193"/>
        <end position="217"/>
    </location>
</feature>
<sequence>MVATTLAVPAAGLAPARGGFGNVLRAEWTKFRSVRSVRWCLAIFAMLAVGTSAIVAAVSAVSPFGGETRTMGQVVAVVMAGNALGEIAILVLGILAISGEYRSGMIRTSLMSVPWRGRMLMAKTVVVAAATLVVSLAVTAISLAVQLFSGEVLGGLTDPEVLRSLLGLSAYLTVLAVFAMAVGAIIRHTAGAILTMIGVFYVMPSVLSLVPGTQAVARAMPYVAGMQIADMTSTAPWGWFAVYCAWTAAMFGLAVLLMRRRDA</sequence>
<feature type="transmembrane region" description="Helical" evidence="1">
    <location>
        <begin position="39"/>
        <end position="62"/>
    </location>
</feature>
<keyword evidence="1" id="KW-1133">Transmembrane helix</keyword>
<protein>
    <submittedName>
        <fullName evidence="2">ABC transporter permease</fullName>
    </submittedName>
</protein>
<keyword evidence="1" id="KW-0812">Transmembrane</keyword>
<dbReference type="Pfam" id="PF12730">
    <property type="entry name" value="ABC2_membrane_4"/>
    <property type="match status" value="1"/>
</dbReference>
<dbReference type="RefSeq" id="WP_379574065.1">
    <property type="nucleotide sequence ID" value="NZ_JBHUFV010000033.1"/>
</dbReference>
<evidence type="ECO:0000313" key="3">
    <source>
        <dbReference type="Proteomes" id="UP001597368"/>
    </source>
</evidence>
<dbReference type="Proteomes" id="UP001597368">
    <property type="component" value="Unassembled WGS sequence"/>
</dbReference>
<comment type="caution">
    <text evidence="2">The sequence shown here is derived from an EMBL/GenBank/DDBJ whole genome shotgun (WGS) entry which is preliminary data.</text>
</comment>
<proteinExistence type="predicted"/>
<dbReference type="EMBL" id="JBHUFV010000033">
    <property type="protein sequence ID" value="MFD1934021.1"/>
    <property type="molecule type" value="Genomic_DNA"/>
</dbReference>
<gene>
    <name evidence="2" type="ORF">ACFSKW_21375</name>
</gene>
<accession>A0ABW4SX33</accession>
<organism evidence="2 3">
    <name type="scientific">Nonomuraea mangrovi</name>
    <dbReference type="NCBI Taxonomy" id="2316207"/>
    <lineage>
        <taxon>Bacteria</taxon>
        <taxon>Bacillati</taxon>
        <taxon>Actinomycetota</taxon>
        <taxon>Actinomycetes</taxon>
        <taxon>Streptosporangiales</taxon>
        <taxon>Streptosporangiaceae</taxon>
        <taxon>Nonomuraea</taxon>
    </lineage>
</organism>
<keyword evidence="1" id="KW-0472">Membrane</keyword>
<evidence type="ECO:0000256" key="1">
    <source>
        <dbReference type="SAM" id="Phobius"/>
    </source>
</evidence>
<reference evidence="3" key="1">
    <citation type="journal article" date="2019" name="Int. J. Syst. Evol. Microbiol.">
        <title>The Global Catalogue of Microorganisms (GCM) 10K type strain sequencing project: providing services to taxonomists for standard genome sequencing and annotation.</title>
        <authorList>
            <consortium name="The Broad Institute Genomics Platform"/>
            <consortium name="The Broad Institute Genome Sequencing Center for Infectious Disease"/>
            <person name="Wu L."/>
            <person name="Ma J."/>
        </authorList>
    </citation>
    <scope>NUCLEOTIDE SEQUENCE [LARGE SCALE GENOMIC DNA]</scope>
    <source>
        <strain evidence="3">ICMP 6774ER</strain>
    </source>
</reference>
<name>A0ABW4SX33_9ACTN</name>
<keyword evidence="3" id="KW-1185">Reference proteome</keyword>
<feature type="transmembrane region" description="Helical" evidence="1">
    <location>
        <begin position="165"/>
        <end position="186"/>
    </location>
</feature>